<sequence length="528" mass="61398">MACYKLFNGDLPELTYYIVQYLRDEPKSLYSCALINRHLCRITIPMIWEDPFAVRFKSWGGPYGFMDLFSYFLGDDDKENFRDFGIVIKSNEPTPLFKYPTFIKTLVLSHLELHLNNWIRHRTQPRDSYNSCTEYSNKIKGFVCLTFIKLFVESDATLSRLSMKSSVSYDKFLPELFEIIFHSTKFISNIKRLNIALSETDRSNIQEFVLTLSTLAPYIKQVEFSDFNGNLPAVITPQKQLSSLTLKEIQMDDQILDAIKQCFRSLNSIKFMNCEFKQVTSFDALNSFTNLHHLLFQHSDGLKNQMFQPLIDNPTSLKVRSLRLVGKLTEYSSLLQKIGPHVENLVIKLSFSHHERNAFDSVIKYCTKVKFLQISSIDSLDISQICELITSIGAHLEYLSLKILFALNIPCILISSKLLGELGPVLSKHSSSLNYLNLFLSIDPIYMRKFLDHVQHIDLKKLLIRNCHYEDVDVAFDVLKEFAEEQVIDDFVYEIVDYFCIHTKVRNYIDKVQKNKYPDLVLRIPDFE</sequence>
<dbReference type="AlphaFoldDB" id="A0A9N9GEQ8"/>
<name>A0A9N9GEQ8_9GLOM</name>
<dbReference type="EMBL" id="CAJVPQ010002442">
    <property type="protein sequence ID" value="CAG8597231.1"/>
    <property type="molecule type" value="Genomic_DNA"/>
</dbReference>
<organism evidence="1 2">
    <name type="scientific">Funneliformis caledonium</name>
    <dbReference type="NCBI Taxonomy" id="1117310"/>
    <lineage>
        <taxon>Eukaryota</taxon>
        <taxon>Fungi</taxon>
        <taxon>Fungi incertae sedis</taxon>
        <taxon>Mucoromycota</taxon>
        <taxon>Glomeromycotina</taxon>
        <taxon>Glomeromycetes</taxon>
        <taxon>Glomerales</taxon>
        <taxon>Glomeraceae</taxon>
        <taxon>Funneliformis</taxon>
    </lineage>
</organism>
<comment type="caution">
    <text evidence="1">The sequence shown here is derived from an EMBL/GenBank/DDBJ whole genome shotgun (WGS) entry which is preliminary data.</text>
</comment>
<reference evidence="1" key="1">
    <citation type="submission" date="2021-06" db="EMBL/GenBank/DDBJ databases">
        <authorList>
            <person name="Kallberg Y."/>
            <person name="Tangrot J."/>
            <person name="Rosling A."/>
        </authorList>
    </citation>
    <scope>NUCLEOTIDE SEQUENCE</scope>
    <source>
        <strain evidence="1">UK204</strain>
    </source>
</reference>
<proteinExistence type="predicted"/>
<dbReference type="OrthoDB" id="1751604at2759"/>
<dbReference type="Gene3D" id="3.80.10.10">
    <property type="entry name" value="Ribonuclease Inhibitor"/>
    <property type="match status" value="1"/>
</dbReference>
<protein>
    <submittedName>
        <fullName evidence="1">7110_t:CDS:1</fullName>
    </submittedName>
</protein>
<dbReference type="Proteomes" id="UP000789570">
    <property type="component" value="Unassembled WGS sequence"/>
</dbReference>
<keyword evidence="2" id="KW-1185">Reference proteome</keyword>
<gene>
    <name evidence="1" type="ORF">FCALED_LOCUS8407</name>
</gene>
<dbReference type="InterPro" id="IPR032675">
    <property type="entry name" value="LRR_dom_sf"/>
</dbReference>
<dbReference type="SUPFAM" id="SSF52047">
    <property type="entry name" value="RNI-like"/>
    <property type="match status" value="1"/>
</dbReference>
<evidence type="ECO:0000313" key="2">
    <source>
        <dbReference type="Proteomes" id="UP000789570"/>
    </source>
</evidence>
<accession>A0A9N9GEQ8</accession>
<evidence type="ECO:0000313" key="1">
    <source>
        <dbReference type="EMBL" id="CAG8597231.1"/>
    </source>
</evidence>